<dbReference type="InterPro" id="IPR004027">
    <property type="entry name" value="SEC_C_motif"/>
</dbReference>
<feature type="region of interest" description="Disordered" evidence="1">
    <location>
        <begin position="1"/>
        <end position="27"/>
    </location>
</feature>
<dbReference type="InterPro" id="IPR024467">
    <property type="entry name" value="Xre/MbcA/ParS-like_toxin-bd"/>
</dbReference>
<feature type="domain" description="Antitoxin Xre/MbcA/ParS-like toxin-binding" evidence="2">
    <location>
        <begin position="443"/>
        <end position="476"/>
    </location>
</feature>
<accession>A0A832A0C4</accession>
<evidence type="ECO:0000259" key="2">
    <source>
        <dbReference type="Pfam" id="PF09722"/>
    </source>
</evidence>
<comment type="caution">
    <text evidence="3">The sequence shown here is derived from an EMBL/GenBank/DDBJ whole genome shotgun (WGS) entry which is preliminary data.</text>
</comment>
<dbReference type="InterPro" id="IPR058292">
    <property type="entry name" value="DUF7986"/>
</dbReference>
<protein>
    <submittedName>
        <fullName evidence="3">DUF2384 domain-containing protein</fullName>
    </submittedName>
</protein>
<organism evidence="3">
    <name type="scientific">Desulfacinum infernum</name>
    <dbReference type="NCBI Taxonomy" id="35837"/>
    <lineage>
        <taxon>Bacteria</taxon>
        <taxon>Pseudomonadati</taxon>
        <taxon>Thermodesulfobacteriota</taxon>
        <taxon>Syntrophobacteria</taxon>
        <taxon>Syntrophobacterales</taxon>
        <taxon>Syntrophobacteraceae</taxon>
        <taxon>Desulfacinum</taxon>
    </lineage>
</organism>
<dbReference type="Pfam" id="PF25948">
    <property type="entry name" value="DUF7986"/>
    <property type="match status" value="1"/>
</dbReference>
<evidence type="ECO:0000313" key="3">
    <source>
        <dbReference type="EMBL" id="HFK96183.1"/>
    </source>
</evidence>
<dbReference type="Pfam" id="PF09722">
    <property type="entry name" value="Xre_MbcA_ParS_C"/>
    <property type="match status" value="1"/>
</dbReference>
<dbReference type="Pfam" id="PF02810">
    <property type="entry name" value="SEC-C"/>
    <property type="match status" value="1"/>
</dbReference>
<gene>
    <name evidence="3" type="ORF">ENS06_02530</name>
</gene>
<dbReference type="SUPFAM" id="SSF103642">
    <property type="entry name" value="Sec-C motif"/>
    <property type="match status" value="1"/>
</dbReference>
<sequence length="507" mass="57664">MNELPHADRASGISSKRKAKTMKSMGRNDPCPCGSGKKYKKCCLRKTSGPSLDLYYQRLSQAYQTLVDRLTTYGRRVFGGDAVVVAMDEFLVWPEPEEDVDDVDYDRLLPIFVPWYLFNWEYDPLEGEIELSGPQGRTVAELYAEDRGMGLDHLEKRLIDAINRKPLSFYDVVSVDKGKALQLKDLFTGDLIHVLERSASQVLQPGNVIFGSAVTVDGVGMLIACGVTAIPSDRKPAIIEMRQRLRRGSTVIDDQVLQEWNAEIRLLYFDLEKQLLAGPTVCNTDGHRLEFHRLIYHIPSAEMAFEKLHDLCRTQTREELEEHADWDDSGRMVRLEFSWDRLKFKGVQSLPSTLLGRIRLDGQRLIAEVNSAERAEMLRREIDRRLGGDARFVADEIQSAKAVFERDSVDPSCGDALREHQEVMEQHPEARAIMEEMICSHWEQWIDEPIPALQGKTPREAVRTADGREAVEALLQNVERSPGLDPFTAEVNRREAQRVRTLLGLSQ</sequence>
<proteinExistence type="predicted"/>
<dbReference type="EMBL" id="DSTK01000010">
    <property type="protein sequence ID" value="HFK96183.1"/>
    <property type="molecule type" value="Genomic_DNA"/>
</dbReference>
<dbReference type="AlphaFoldDB" id="A0A832A0C4"/>
<dbReference type="Gene3D" id="3.10.450.50">
    <property type="match status" value="1"/>
</dbReference>
<evidence type="ECO:0000256" key="1">
    <source>
        <dbReference type="SAM" id="MobiDB-lite"/>
    </source>
</evidence>
<name>A0A832A0C4_9BACT</name>
<reference evidence="3" key="1">
    <citation type="journal article" date="2020" name="mSystems">
        <title>Genome- and Community-Level Interaction Insights into Carbon Utilization and Element Cycling Functions of Hydrothermarchaeota in Hydrothermal Sediment.</title>
        <authorList>
            <person name="Zhou Z."/>
            <person name="Liu Y."/>
            <person name="Xu W."/>
            <person name="Pan J."/>
            <person name="Luo Z.H."/>
            <person name="Li M."/>
        </authorList>
    </citation>
    <scope>NUCLEOTIDE SEQUENCE [LARGE SCALE GENOMIC DNA]</scope>
    <source>
        <strain evidence="3">SpSt-456</strain>
    </source>
</reference>